<dbReference type="Gene3D" id="2.30.42.10">
    <property type="match status" value="1"/>
</dbReference>
<dbReference type="SMART" id="SM00228">
    <property type="entry name" value="PDZ"/>
    <property type="match status" value="1"/>
</dbReference>
<feature type="signal peptide" evidence="6">
    <location>
        <begin position="1"/>
        <end position="23"/>
    </location>
</feature>
<dbReference type="GO" id="GO:0030288">
    <property type="term" value="C:outer membrane-bounded periplasmic space"/>
    <property type="evidence" value="ECO:0007669"/>
    <property type="project" value="TreeGrafter"/>
</dbReference>
<feature type="chain" id="PRO_5020820141" evidence="6">
    <location>
        <begin position="24"/>
        <end position="442"/>
    </location>
</feature>
<dbReference type="GO" id="GO:0006508">
    <property type="term" value="P:proteolysis"/>
    <property type="evidence" value="ECO:0007669"/>
    <property type="project" value="UniProtKB-KW"/>
</dbReference>
<dbReference type="OrthoDB" id="9812068at2"/>
<evidence type="ECO:0000256" key="6">
    <source>
        <dbReference type="SAM" id="SignalP"/>
    </source>
</evidence>
<dbReference type="Pfam" id="PF22694">
    <property type="entry name" value="CtpB_N-like"/>
    <property type="match status" value="1"/>
</dbReference>
<dbReference type="SUPFAM" id="SSF52096">
    <property type="entry name" value="ClpP/crotonase"/>
    <property type="match status" value="1"/>
</dbReference>
<feature type="domain" description="PDZ" evidence="7">
    <location>
        <begin position="88"/>
        <end position="156"/>
    </location>
</feature>
<dbReference type="GO" id="GO:0008236">
    <property type="term" value="F:serine-type peptidase activity"/>
    <property type="evidence" value="ECO:0007669"/>
    <property type="project" value="UniProtKB-KW"/>
</dbReference>
<dbReference type="EMBL" id="CP036532">
    <property type="protein sequence ID" value="QBK32470.1"/>
    <property type="molecule type" value="Genomic_DNA"/>
</dbReference>
<dbReference type="Gene3D" id="3.30.750.44">
    <property type="match status" value="1"/>
</dbReference>
<evidence type="ECO:0000256" key="1">
    <source>
        <dbReference type="ARBA" id="ARBA00009179"/>
    </source>
</evidence>
<dbReference type="Gene3D" id="3.90.226.10">
    <property type="entry name" value="2-enoyl-CoA Hydratase, Chain A, domain 1"/>
    <property type="match status" value="1"/>
</dbReference>
<dbReference type="PANTHER" id="PTHR32060">
    <property type="entry name" value="TAIL-SPECIFIC PROTEASE"/>
    <property type="match status" value="1"/>
</dbReference>
<proteinExistence type="inferred from homology"/>
<dbReference type="RefSeq" id="WP_131618107.1">
    <property type="nucleotide sequence ID" value="NZ_CP036532.1"/>
</dbReference>
<dbReference type="InterPro" id="IPR001478">
    <property type="entry name" value="PDZ"/>
</dbReference>
<dbReference type="PANTHER" id="PTHR32060:SF30">
    <property type="entry name" value="CARBOXY-TERMINAL PROCESSING PROTEASE CTPA"/>
    <property type="match status" value="1"/>
</dbReference>
<dbReference type="FunFam" id="3.90.226.10:FF:000029">
    <property type="entry name" value="Peptidase, S41 family"/>
    <property type="match status" value="1"/>
</dbReference>
<dbReference type="CDD" id="cd07560">
    <property type="entry name" value="Peptidase_S41_CPP"/>
    <property type="match status" value="1"/>
</dbReference>
<dbReference type="CDD" id="cd06782">
    <property type="entry name" value="cpPDZ_CPP-like"/>
    <property type="match status" value="1"/>
</dbReference>
<dbReference type="PROSITE" id="PS50106">
    <property type="entry name" value="PDZ"/>
    <property type="match status" value="1"/>
</dbReference>
<dbReference type="InterPro" id="IPR004447">
    <property type="entry name" value="Peptidase_S41A"/>
</dbReference>
<dbReference type="GO" id="GO:0007165">
    <property type="term" value="P:signal transduction"/>
    <property type="evidence" value="ECO:0007669"/>
    <property type="project" value="TreeGrafter"/>
</dbReference>
<evidence type="ECO:0000313" key="9">
    <source>
        <dbReference type="Proteomes" id="UP000293719"/>
    </source>
</evidence>
<dbReference type="FunFam" id="2.30.42.10:FF:000063">
    <property type="entry name" value="Peptidase, S41 family"/>
    <property type="match status" value="1"/>
</dbReference>
<reference evidence="8 9" key="1">
    <citation type="journal article" date="2017" name="Int. J. Syst. Evol. Microbiol.">
        <title>Roseitalea porphyridii gen. nov., sp. nov., isolated from a red alga, and reclassification of Hoeflea suaedae Chung et al. 2013 as Pseudohoeflea suaedae gen. nov., comb. nov.</title>
        <authorList>
            <person name="Hyeon J.W."/>
            <person name="Jeong S.E."/>
            <person name="Baek K."/>
            <person name="Jeon C.O."/>
        </authorList>
    </citation>
    <scope>NUCLEOTIDE SEQUENCE [LARGE SCALE GENOMIC DNA]</scope>
    <source>
        <strain evidence="8 9">MA7-20</strain>
    </source>
</reference>
<comment type="similarity">
    <text evidence="1 5">Belongs to the peptidase S41A family.</text>
</comment>
<keyword evidence="4 5" id="KW-0720">Serine protease</keyword>
<dbReference type="InterPro" id="IPR005151">
    <property type="entry name" value="Tail-specific_protease"/>
</dbReference>
<evidence type="ECO:0000256" key="4">
    <source>
        <dbReference type="ARBA" id="ARBA00022825"/>
    </source>
</evidence>
<evidence type="ECO:0000259" key="7">
    <source>
        <dbReference type="PROSITE" id="PS50106"/>
    </source>
</evidence>
<dbReference type="InterPro" id="IPR055210">
    <property type="entry name" value="CtpA/B_N"/>
</dbReference>
<dbReference type="GO" id="GO:0004175">
    <property type="term" value="F:endopeptidase activity"/>
    <property type="evidence" value="ECO:0007669"/>
    <property type="project" value="TreeGrafter"/>
</dbReference>
<accession>A0A4P6V836</accession>
<dbReference type="InterPro" id="IPR036034">
    <property type="entry name" value="PDZ_sf"/>
</dbReference>
<evidence type="ECO:0000256" key="3">
    <source>
        <dbReference type="ARBA" id="ARBA00022801"/>
    </source>
</evidence>
<dbReference type="SMART" id="SM00245">
    <property type="entry name" value="TSPc"/>
    <property type="match status" value="1"/>
</dbReference>
<dbReference type="InterPro" id="IPR041489">
    <property type="entry name" value="PDZ_6"/>
</dbReference>
<organism evidence="8 9">
    <name type="scientific">Roseitalea porphyridii</name>
    <dbReference type="NCBI Taxonomy" id="1852022"/>
    <lineage>
        <taxon>Bacteria</taxon>
        <taxon>Pseudomonadati</taxon>
        <taxon>Pseudomonadota</taxon>
        <taxon>Alphaproteobacteria</taxon>
        <taxon>Hyphomicrobiales</taxon>
        <taxon>Ahrensiaceae</taxon>
        <taxon>Roseitalea</taxon>
    </lineage>
</organism>
<evidence type="ECO:0000256" key="2">
    <source>
        <dbReference type="ARBA" id="ARBA00022670"/>
    </source>
</evidence>
<protein>
    <submittedName>
        <fullName evidence="8">S41 family peptidase</fullName>
    </submittedName>
</protein>
<keyword evidence="2 5" id="KW-0645">Protease</keyword>
<evidence type="ECO:0000313" key="8">
    <source>
        <dbReference type="EMBL" id="QBK32470.1"/>
    </source>
</evidence>
<keyword evidence="9" id="KW-1185">Reference proteome</keyword>
<dbReference type="AlphaFoldDB" id="A0A4P6V836"/>
<dbReference type="Pfam" id="PF03572">
    <property type="entry name" value="Peptidase_S41"/>
    <property type="match status" value="1"/>
</dbReference>
<sequence length="442" mass="47609">MFRRASLLFAGALVGAASTLLVAGQPLMPANAAGTETYRQLAIFGDIFERVRANYVEEPDEKELVESAINGMLTSLDPHSSFLNAEDAEDMRTQTRGEFGGLGIEVTMEDELVKVITPMYGTPAEDAGVLAGDLISRIDGEEVRGLTLQEAVEKMRGPVNTPIDLTILREGVDEPLEITIIRDIIKLQAVKFRAEGDIGYMRVISFTEQTYDDLRDGLEQITEEIGEDNLQGLVLDLRLNPGGLLDQAINISDAFMDKGLIVSTRGRDDRDSRRFSARGGDLLDGKPIVVLINGGSASASEIVAGALQDHRRATVVGTQSFGKGSVQTIIPLGEAGALRLTTALYYTPSGNSIQGTGITPDIEVQQTLPEELQGREDELARGESDLRGHIQGEAEDENGSGSIAYVPQEAEEDDQLQYALSLLRGEVAHAAFPADPSKALPN</sequence>
<dbReference type="KEGG" id="rpod:E0E05_16510"/>
<dbReference type="GeneID" id="90768907"/>
<dbReference type="Proteomes" id="UP000293719">
    <property type="component" value="Chromosome"/>
</dbReference>
<dbReference type="Pfam" id="PF17820">
    <property type="entry name" value="PDZ_6"/>
    <property type="match status" value="1"/>
</dbReference>
<dbReference type="NCBIfam" id="TIGR00225">
    <property type="entry name" value="prc"/>
    <property type="match status" value="1"/>
</dbReference>
<name>A0A4P6V836_9HYPH</name>
<dbReference type="InterPro" id="IPR029045">
    <property type="entry name" value="ClpP/crotonase-like_dom_sf"/>
</dbReference>
<keyword evidence="3 5" id="KW-0378">Hydrolase</keyword>
<gene>
    <name evidence="8" type="ORF">E0E05_16510</name>
</gene>
<keyword evidence="6" id="KW-0732">Signal</keyword>
<dbReference type="SUPFAM" id="SSF50156">
    <property type="entry name" value="PDZ domain-like"/>
    <property type="match status" value="1"/>
</dbReference>
<evidence type="ECO:0000256" key="5">
    <source>
        <dbReference type="RuleBase" id="RU004404"/>
    </source>
</evidence>